<dbReference type="AlphaFoldDB" id="A0A2P2PL75"/>
<dbReference type="InterPro" id="IPR038906">
    <property type="entry name" value="TTC36"/>
</dbReference>
<dbReference type="InterPro" id="IPR011990">
    <property type="entry name" value="TPR-like_helical_dom_sf"/>
</dbReference>
<comment type="similarity">
    <text evidence="1">Belongs to the TTC36 family.</text>
</comment>
<protein>
    <submittedName>
        <fullName evidence="2">Uncharacterized protein MANES_13G100500</fullName>
    </submittedName>
</protein>
<proteinExistence type="inferred from homology"/>
<sequence>MAATTDVALQLAILLLAIVIFAIQYKHFQPKRTTTSARLRTKNRRTASLQTNRHLTQATHFVSRAKATSDVSQSQSLAKNALLEVETAISLAPRDPAPLILKALALDLLRRKSSALRSLDLALSAPRVKLPPGTERGDALFKRAELKLEVNSRRRVDSAIEDLEEAVKVKLSGGNDKALCLLGRCYELKGMKDRVEWAFDEASRVHMGP</sequence>
<accession>A0A2P2PL75</accession>
<dbReference type="PANTHER" id="PTHR21405:SF0">
    <property type="entry name" value="TETRATRICOPEPTIDE REPEAT PROTEIN 36"/>
    <property type="match status" value="1"/>
</dbReference>
<dbReference type="SUPFAM" id="SSF48452">
    <property type="entry name" value="TPR-like"/>
    <property type="match status" value="1"/>
</dbReference>
<dbReference type="EMBL" id="GGEC01074941">
    <property type="protein sequence ID" value="MBX55425.1"/>
    <property type="molecule type" value="Transcribed_RNA"/>
</dbReference>
<reference evidence="2" key="1">
    <citation type="submission" date="2018-02" db="EMBL/GenBank/DDBJ databases">
        <title>Rhizophora mucronata_Transcriptome.</title>
        <authorList>
            <person name="Meera S.P."/>
            <person name="Sreeshan A."/>
            <person name="Augustine A."/>
        </authorList>
    </citation>
    <scope>NUCLEOTIDE SEQUENCE</scope>
    <source>
        <tissue evidence="2">Leaf</tissue>
    </source>
</reference>
<dbReference type="PANTHER" id="PTHR21405">
    <property type="entry name" value="CDNA SEQUENCE BC021608"/>
    <property type="match status" value="1"/>
</dbReference>
<dbReference type="Gene3D" id="1.25.40.10">
    <property type="entry name" value="Tetratricopeptide repeat domain"/>
    <property type="match status" value="1"/>
</dbReference>
<organism evidence="2">
    <name type="scientific">Rhizophora mucronata</name>
    <name type="common">Asiatic mangrove</name>
    <dbReference type="NCBI Taxonomy" id="61149"/>
    <lineage>
        <taxon>Eukaryota</taxon>
        <taxon>Viridiplantae</taxon>
        <taxon>Streptophyta</taxon>
        <taxon>Embryophyta</taxon>
        <taxon>Tracheophyta</taxon>
        <taxon>Spermatophyta</taxon>
        <taxon>Magnoliopsida</taxon>
        <taxon>eudicotyledons</taxon>
        <taxon>Gunneridae</taxon>
        <taxon>Pentapetalae</taxon>
        <taxon>rosids</taxon>
        <taxon>fabids</taxon>
        <taxon>Malpighiales</taxon>
        <taxon>Rhizophoraceae</taxon>
        <taxon>Rhizophora</taxon>
    </lineage>
</organism>
<evidence type="ECO:0000313" key="2">
    <source>
        <dbReference type="EMBL" id="MBX55425.1"/>
    </source>
</evidence>
<name>A0A2P2PL75_RHIMU</name>
<evidence type="ECO:0000256" key="1">
    <source>
        <dbReference type="ARBA" id="ARBA00006995"/>
    </source>
</evidence>